<evidence type="ECO:0000313" key="5">
    <source>
        <dbReference type="EMBL" id="KAG0306245.1"/>
    </source>
</evidence>
<protein>
    <recommendedName>
        <fullName evidence="7">Galactose oxidase</fullName>
    </recommendedName>
</protein>
<dbReference type="InterPro" id="IPR011043">
    <property type="entry name" value="Gal_Oxase/kelch_b-propeller"/>
</dbReference>
<feature type="coiled-coil region" evidence="3">
    <location>
        <begin position="843"/>
        <end position="870"/>
    </location>
</feature>
<dbReference type="AlphaFoldDB" id="A0A9P6UJX5"/>
<keyword evidence="3" id="KW-0175">Coiled coil</keyword>
<dbReference type="EMBL" id="JAAAIN010001158">
    <property type="protein sequence ID" value="KAG0306245.1"/>
    <property type="molecule type" value="Genomic_DNA"/>
</dbReference>
<feature type="region of interest" description="Disordered" evidence="4">
    <location>
        <begin position="295"/>
        <end position="323"/>
    </location>
</feature>
<name>A0A9P6UJX5_9FUNG</name>
<comment type="caution">
    <text evidence="5">The sequence shown here is derived from an EMBL/GenBank/DDBJ whole genome shotgun (WGS) entry which is preliminary data.</text>
</comment>
<dbReference type="Gene3D" id="2.120.10.80">
    <property type="entry name" value="Kelch-type beta propeller"/>
    <property type="match status" value="3"/>
</dbReference>
<accession>A0A9P6UJX5</accession>
<gene>
    <name evidence="5" type="ORF">BGZ97_000813</name>
</gene>
<evidence type="ECO:0000256" key="3">
    <source>
        <dbReference type="SAM" id="Coils"/>
    </source>
</evidence>
<keyword evidence="2" id="KW-0677">Repeat</keyword>
<dbReference type="SUPFAM" id="SSF50965">
    <property type="entry name" value="Galactose oxidase, central domain"/>
    <property type="match status" value="2"/>
</dbReference>
<dbReference type="OrthoDB" id="432528at2759"/>
<dbReference type="PANTHER" id="PTHR46093:SF16">
    <property type="entry name" value="MULTIPLE EGF-LIKE-DOMAINS 8"/>
    <property type="match status" value="1"/>
</dbReference>
<keyword evidence="1" id="KW-0880">Kelch repeat</keyword>
<dbReference type="SMART" id="SM00612">
    <property type="entry name" value="Kelch"/>
    <property type="match status" value="2"/>
</dbReference>
<organism evidence="5 6">
    <name type="scientific">Linnemannia gamsii</name>
    <dbReference type="NCBI Taxonomy" id="64522"/>
    <lineage>
        <taxon>Eukaryota</taxon>
        <taxon>Fungi</taxon>
        <taxon>Fungi incertae sedis</taxon>
        <taxon>Mucoromycota</taxon>
        <taxon>Mortierellomycotina</taxon>
        <taxon>Mortierellomycetes</taxon>
        <taxon>Mortierellales</taxon>
        <taxon>Mortierellaceae</taxon>
        <taxon>Linnemannia</taxon>
    </lineage>
</organism>
<reference evidence="5" key="1">
    <citation type="journal article" date="2020" name="Fungal Divers.">
        <title>Resolving the Mortierellaceae phylogeny through synthesis of multi-gene phylogenetics and phylogenomics.</title>
        <authorList>
            <person name="Vandepol N."/>
            <person name="Liber J."/>
            <person name="Desiro A."/>
            <person name="Na H."/>
            <person name="Kennedy M."/>
            <person name="Barry K."/>
            <person name="Grigoriev I.V."/>
            <person name="Miller A.N."/>
            <person name="O'Donnell K."/>
            <person name="Stajich J.E."/>
            <person name="Bonito G."/>
        </authorList>
    </citation>
    <scope>NUCLEOTIDE SEQUENCE</scope>
    <source>
        <strain evidence="5">NVP60</strain>
    </source>
</reference>
<evidence type="ECO:0000256" key="2">
    <source>
        <dbReference type="ARBA" id="ARBA00022737"/>
    </source>
</evidence>
<dbReference type="PANTHER" id="PTHR46093">
    <property type="entry name" value="ACYL-COA-BINDING DOMAIN-CONTAINING PROTEIN 5"/>
    <property type="match status" value="1"/>
</dbReference>
<evidence type="ECO:0000256" key="1">
    <source>
        <dbReference type="ARBA" id="ARBA00022441"/>
    </source>
</evidence>
<dbReference type="InterPro" id="IPR015915">
    <property type="entry name" value="Kelch-typ_b-propeller"/>
</dbReference>
<dbReference type="Proteomes" id="UP000823405">
    <property type="component" value="Unassembled WGS sequence"/>
</dbReference>
<proteinExistence type="predicted"/>
<evidence type="ECO:0000256" key="4">
    <source>
        <dbReference type="SAM" id="MobiDB-lite"/>
    </source>
</evidence>
<dbReference type="Pfam" id="PF24681">
    <property type="entry name" value="Kelch_KLHDC2_KLHL20_DRC7"/>
    <property type="match status" value="2"/>
</dbReference>
<sequence>MPAWTKHADGPLQDLFPAALSSDEKILYVFHIPQSSSPFQWDSDTEVWKEMTNVKFANASWQGIGAVTDPRTGLIYLAGGYNDDSNLGNDPTFLAMDVFDPVSQTLNRTHLTLPPRTFLARLYYGNVWCKARSSILYWGGHAYNLNPSIKVDMVSEFKPDTQTWSTMVTTGTTPAMRADHCMVPSEDGAKVVIYGGRLENGTVVGDISVLDTAAQTWTAVAIGPSRMYAACAVAGDQLIIWGGKAADNLSPPAELIIYNFVTRTWVSQYTPPTSYRDLKDPPTLTRTAAPWPVSTEKGVVGSADGGVKSTKQRSLQEKQGHLVSGETELQKTLQELQELEDQQQELEQKRLQLVLQQQQVPYPPPPGVTNTSAQLRGPTHYSEQFSEYRPPPNNPEFIAPLTSSVEGGSEFIGVEGDGGGGGAENVSERRTVQDTTGLSTNFMDWTATRSTPSSYDKLDKTVKEPEVPLSIFMRLHPPGSLPAQSFIPTVVSGPAYARTITKFYVVGGAQSIVPDVRIRQFMYLDLLVPFTSTAPAWTQLADGPQQSNFPAAFSSDEKILYVFHIPGTNSPWQYTIADGTWQEVTATKFENADWEGIGAVTDPKTGLIYLAGGYDDINAKATALKIINIFDPVSQTIDTQSLPPAERVFPIRWYYGNVWSRNRSSVIYWGGVNRDSRVPVAPVENGVTEFVPDLMGWYTMPIQGVAPQVRAYHCMAANEDGTKIVIYGGRLRNNTIVGELWVLNLITYTWTQATTSGPPRSHAACTIAGDQFLLWGGRTDLQVEETLDQEMERQIDSKLRVTAGRPQAGQGDDNEAVAERGGLCKDPQGIATRDDPYATEQNYNNVDRSLQELVEQQRQLEQKRQLLILKQQGLATNGTDTDVDTSSLNLVSGELPRAPAFLLGAKTEYQPPFPAIETPTPTPAILPPSKPSFSPDTLYTDLLLSTANLNMKPTVHTAPESVVYDVETAGGDGYADRYEGARL</sequence>
<dbReference type="InterPro" id="IPR006652">
    <property type="entry name" value="Kelch_1"/>
</dbReference>
<evidence type="ECO:0008006" key="7">
    <source>
        <dbReference type="Google" id="ProtNLM"/>
    </source>
</evidence>
<keyword evidence="6" id="KW-1185">Reference proteome</keyword>
<evidence type="ECO:0000313" key="6">
    <source>
        <dbReference type="Proteomes" id="UP000823405"/>
    </source>
</evidence>